<dbReference type="EMBL" id="ML987191">
    <property type="protein sequence ID" value="KAF2253223.1"/>
    <property type="molecule type" value="Genomic_DNA"/>
</dbReference>
<organism evidence="2 3">
    <name type="scientific">Trematosphaeria pertusa</name>
    <dbReference type="NCBI Taxonomy" id="390896"/>
    <lineage>
        <taxon>Eukaryota</taxon>
        <taxon>Fungi</taxon>
        <taxon>Dikarya</taxon>
        <taxon>Ascomycota</taxon>
        <taxon>Pezizomycotina</taxon>
        <taxon>Dothideomycetes</taxon>
        <taxon>Pleosporomycetidae</taxon>
        <taxon>Pleosporales</taxon>
        <taxon>Massarineae</taxon>
        <taxon>Trematosphaeriaceae</taxon>
        <taxon>Trematosphaeria</taxon>
    </lineage>
</organism>
<dbReference type="GeneID" id="54581445"/>
<dbReference type="PANTHER" id="PTHR38790">
    <property type="entry name" value="2EXR DOMAIN-CONTAINING PROTEIN-RELATED"/>
    <property type="match status" value="1"/>
</dbReference>
<dbReference type="Pfam" id="PF24864">
    <property type="entry name" value="DUF7730"/>
    <property type="match status" value="1"/>
</dbReference>
<evidence type="ECO:0000313" key="3">
    <source>
        <dbReference type="Proteomes" id="UP000800094"/>
    </source>
</evidence>
<dbReference type="InterPro" id="IPR056632">
    <property type="entry name" value="DUF7730"/>
</dbReference>
<feature type="domain" description="DUF7730" evidence="1">
    <location>
        <begin position="16"/>
        <end position="104"/>
    </location>
</feature>
<sequence length="128" mass="13980">MGKTPEHLVEILQRNAAQSPLLHLPAEIRNRVWELAMGGNLVEICQHNEFTRTTIRVSLGGNAVKRVGYGFSTVESAFHLPEVCRQIYTETATLGYALNTFLFNGAGEFRPYAGLGWSPGAGSARGCD</sequence>
<proteinExistence type="predicted"/>
<dbReference type="OrthoDB" id="5413827at2759"/>
<evidence type="ECO:0000313" key="2">
    <source>
        <dbReference type="EMBL" id="KAF2253223.1"/>
    </source>
</evidence>
<gene>
    <name evidence="2" type="ORF">BU26DRAFT_515599</name>
</gene>
<reference evidence="2" key="1">
    <citation type="journal article" date="2020" name="Stud. Mycol.">
        <title>101 Dothideomycetes genomes: a test case for predicting lifestyles and emergence of pathogens.</title>
        <authorList>
            <person name="Haridas S."/>
            <person name="Albert R."/>
            <person name="Binder M."/>
            <person name="Bloem J."/>
            <person name="Labutti K."/>
            <person name="Salamov A."/>
            <person name="Andreopoulos B."/>
            <person name="Baker S."/>
            <person name="Barry K."/>
            <person name="Bills G."/>
            <person name="Bluhm B."/>
            <person name="Cannon C."/>
            <person name="Castanera R."/>
            <person name="Culley D."/>
            <person name="Daum C."/>
            <person name="Ezra D."/>
            <person name="Gonzalez J."/>
            <person name="Henrissat B."/>
            <person name="Kuo A."/>
            <person name="Liang C."/>
            <person name="Lipzen A."/>
            <person name="Lutzoni F."/>
            <person name="Magnuson J."/>
            <person name="Mondo S."/>
            <person name="Nolan M."/>
            <person name="Ohm R."/>
            <person name="Pangilinan J."/>
            <person name="Park H.-J."/>
            <person name="Ramirez L."/>
            <person name="Alfaro M."/>
            <person name="Sun H."/>
            <person name="Tritt A."/>
            <person name="Yoshinaga Y."/>
            <person name="Zwiers L.-H."/>
            <person name="Turgeon B."/>
            <person name="Goodwin S."/>
            <person name="Spatafora J."/>
            <person name="Crous P."/>
            <person name="Grigoriev I."/>
        </authorList>
    </citation>
    <scope>NUCLEOTIDE SEQUENCE</scope>
    <source>
        <strain evidence="2">CBS 122368</strain>
    </source>
</reference>
<protein>
    <recommendedName>
        <fullName evidence="1">DUF7730 domain-containing protein</fullName>
    </recommendedName>
</protein>
<dbReference type="RefSeq" id="XP_033688227.1">
    <property type="nucleotide sequence ID" value="XM_033828115.1"/>
</dbReference>
<keyword evidence="3" id="KW-1185">Reference proteome</keyword>
<accession>A0A6A6IVJ9</accession>
<dbReference type="PANTHER" id="PTHR38790:SF4">
    <property type="entry name" value="2EXR DOMAIN-CONTAINING PROTEIN"/>
    <property type="match status" value="1"/>
</dbReference>
<dbReference type="Proteomes" id="UP000800094">
    <property type="component" value="Unassembled WGS sequence"/>
</dbReference>
<name>A0A6A6IVJ9_9PLEO</name>
<dbReference type="AlphaFoldDB" id="A0A6A6IVJ9"/>
<evidence type="ECO:0000259" key="1">
    <source>
        <dbReference type="Pfam" id="PF24864"/>
    </source>
</evidence>